<dbReference type="InterPro" id="IPR002711">
    <property type="entry name" value="HNH"/>
</dbReference>
<sequence length="118" mass="13547">MLTAPETGLLVKTDPTTYRPTAETERHVIARDQYCAFPSCRMPAHRCDLDHVRPFNHRHPERGGQTVPDNLQPLCRRHHRLKTHHPGWKVTRDAHTGSTTWTAPTGHAYINAPPVYRE</sequence>
<dbReference type="Pfam" id="PF01844">
    <property type="entry name" value="HNH"/>
    <property type="match status" value="1"/>
</dbReference>
<dbReference type="Proteomes" id="UP001499984">
    <property type="component" value="Unassembled WGS sequence"/>
</dbReference>
<dbReference type="EMBL" id="BAAAZY010000025">
    <property type="protein sequence ID" value="GAA4082388.1"/>
    <property type="molecule type" value="Genomic_DNA"/>
</dbReference>
<dbReference type="InterPro" id="IPR003615">
    <property type="entry name" value="HNH_nuc"/>
</dbReference>
<comment type="caution">
    <text evidence="2">The sequence shown here is derived from an EMBL/GenBank/DDBJ whole genome shotgun (WGS) entry which is preliminary data.</text>
</comment>
<evidence type="ECO:0000313" key="2">
    <source>
        <dbReference type="EMBL" id="GAA4082388.1"/>
    </source>
</evidence>
<dbReference type="RefSeq" id="WP_345019943.1">
    <property type="nucleotide sequence ID" value="NZ_BAAAZY010000025.1"/>
</dbReference>
<name>A0ABP7W6Q5_9ACTN</name>
<protein>
    <recommendedName>
        <fullName evidence="1">HNH nuclease domain-containing protein</fullName>
    </recommendedName>
</protein>
<organism evidence="2 3">
    <name type="scientific">Streptomyces shaanxiensis</name>
    <dbReference type="NCBI Taxonomy" id="653357"/>
    <lineage>
        <taxon>Bacteria</taxon>
        <taxon>Bacillati</taxon>
        <taxon>Actinomycetota</taxon>
        <taxon>Actinomycetes</taxon>
        <taxon>Kitasatosporales</taxon>
        <taxon>Streptomycetaceae</taxon>
        <taxon>Streptomyces</taxon>
    </lineage>
</organism>
<dbReference type="CDD" id="cd00085">
    <property type="entry name" value="HNHc"/>
    <property type="match status" value="1"/>
</dbReference>
<dbReference type="Gene3D" id="1.10.30.50">
    <property type="match status" value="1"/>
</dbReference>
<proteinExistence type="predicted"/>
<keyword evidence="3" id="KW-1185">Reference proteome</keyword>
<accession>A0ABP7W6Q5</accession>
<gene>
    <name evidence="2" type="ORF">GCM10022233_74500</name>
</gene>
<dbReference type="SMART" id="SM00507">
    <property type="entry name" value="HNHc"/>
    <property type="match status" value="1"/>
</dbReference>
<evidence type="ECO:0000259" key="1">
    <source>
        <dbReference type="SMART" id="SM00507"/>
    </source>
</evidence>
<reference evidence="3" key="1">
    <citation type="journal article" date="2019" name="Int. J. Syst. Evol. Microbiol.">
        <title>The Global Catalogue of Microorganisms (GCM) 10K type strain sequencing project: providing services to taxonomists for standard genome sequencing and annotation.</title>
        <authorList>
            <consortium name="The Broad Institute Genomics Platform"/>
            <consortium name="The Broad Institute Genome Sequencing Center for Infectious Disease"/>
            <person name="Wu L."/>
            <person name="Ma J."/>
        </authorList>
    </citation>
    <scope>NUCLEOTIDE SEQUENCE [LARGE SCALE GENOMIC DNA]</scope>
    <source>
        <strain evidence="3">JCM 16925</strain>
    </source>
</reference>
<evidence type="ECO:0000313" key="3">
    <source>
        <dbReference type="Proteomes" id="UP001499984"/>
    </source>
</evidence>
<feature type="domain" description="HNH nuclease" evidence="1">
    <location>
        <begin position="23"/>
        <end position="80"/>
    </location>
</feature>